<feature type="region of interest" description="Disordered" evidence="1">
    <location>
        <begin position="534"/>
        <end position="606"/>
    </location>
</feature>
<dbReference type="AlphaFoldDB" id="A0A4Y7JUW8"/>
<evidence type="ECO:0000256" key="1">
    <source>
        <dbReference type="SAM" id="MobiDB-lite"/>
    </source>
</evidence>
<feature type="compositionally biased region" description="Acidic residues" evidence="1">
    <location>
        <begin position="104"/>
        <end position="129"/>
    </location>
</feature>
<dbReference type="Proteomes" id="UP000316621">
    <property type="component" value="Chromosome 6"/>
</dbReference>
<evidence type="ECO:0000313" key="2">
    <source>
        <dbReference type="EMBL" id="RZC64497.1"/>
    </source>
</evidence>
<proteinExistence type="predicted"/>
<accession>A0A4Y7JUW8</accession>
<reference evidence="2 3" key="1">
    <citation type="journal article" date="2018" name="Science">
        <title>The opium poppy genome and morphinan production.</title>
        <authorList>
            <person name="Guo L."/>
            <person name="Winzer T."/>
            <person name="Yang X."/>
            <person name="Li Y."/>
            <person name="Ning Z."/>
            <person name="He Z."/>
            <person name="Teodor R."/>
            <person name="Lu Y."/>
            <person name="Bowser T.A."/>
            <person name="Graham I.A."/>
            <person name="Ye K."/>
        </authorList>
    </citation>
    <scope>NUCLEOTIDE SEQUENCE [LARGE SCALE GENOMIC DNA]</scope>
    <source>
        <strain evidence="3">cv. HN1</strain>
        <tissue evidence="2">Leaves</tissue>
    </source>
</reference>
<dbReference type="Gramene" id="RZC64497">
    <property type="protein sequence ID" value="RZC64497"/>
    <property type="gene ID" value="C5167_008175"/>
</dbReference>
<organism evidence="2 3">
    <name type="scientific">Papaver somniferum</name>
    <name type="common">Opium poppy</name>
    <dbReference type="NCBI Taxonomy" id="3469"/>
    <lineage>
        <taxon>Eukaryota</taxon>
        <taxon>Viridiplantae</taxon>
        <taxon>Streptophyta</taxon>
        <taxon>Embryophyta</taxon>
        <taxon>Tracheophyta</taxon>
        <taxon>Spermatophyta</taxon>
        <taxon>Magnoliopsida</taxon>
        <taxon>Ranunculales</taxon>
        <taxon>Papaveraceae</taxon>
        <taxon>Papaveroideae</taxon>
        <taxon>Papaver</taxon>
    </lineage>
</organism>
<gene>
    <name evidence="2" type="ORF">C5167_008175</name>
</gene>
<feature type="compositionally biased region" description="Basic and acidic residues" evidence="1">
    <location>
        <begin position="541"/>
        <end position="557"/>
    </location>
</feature>
<feature type="region of interest" description="Disordered" evidence="1">
    <location>
        <begin position="93"/>
        <end position="153"/>
    </location>
</feature>
<dbReference type="EMBL" id="CM010720">
    <property type="protein sequence ID" value="RZC64497.1"/>
    <property type="molecule type" value="Genomic_DNA"/>
</dbReference>
<keyword evidence="3" id="KW-1185">Reference proteome</keyword>
<evidence type="ECO:0000313" key="3">
    <source>
        <dbReference type="Proteomes" id="UP000316621"/>
    </source>
</evidence>
<name>A0A4Y7JUW8_PAPSO</name>
<sequence>MCVLYVLFQFSKEFKDEYTMYEKEMLNEIAQRLPVEEVPLTVDWQEKFEDLEVKNENLRLTIAEKWGELQSRKEDGLPIDVSILEELLNDIYHRAYPPPQPNSGEEESSSSSEEESSNSSEEGDDDLDDTVPSATTPTMPVMGGSEENTTQFDNEVSQFKIWARSDLERKVKELQEEKSMLEPSQTEKAELQQTAATQVLGNIEVEIGSLRDRQLSELNATLGASLEEMLPNMQFMPLVCELPSLKELHTMPMEKLIDLAIHGKGIYTDEYSKYLQAEIMGDPYPSLGILSLEYPSTGSLPSLEKMQSSQIFDKFYAKDLDPPSQVSRPTFDLGLGPSDQNGEEVQQRAIDLGAPDPPQIHLAAALAHNEASVARGASDQAQTDPSDEQAQIDTAPTLNEASAIVLAIAEQARLKADLQQPEQEGTRKPWDPIPFNEVERKKKMKNDRKQQPTKQLESLKYPVLDAEKAEEARLKKNMSAEKANAYAETLQLLSELQKDNEPGVSQTSEEDDVTLAKRLEDRLVTKSNEVKPIAKSTTSVMDKEKKKPTISAKEKKLTPKITYTPQKPVTRSHPQKRVDPEFASGKGLSGPKRRKTKSRTENPVEKDFPTEKNARKLLSLRKSPFYKDLSSQQRALLSPFFDKATSINSAWKAPAVIGHHILSAETFEDLLHDRALEGDLINYWQYQLKKAYHNEQPVNGQRKYIPVLHIDPTGWFYLSDPVHQVAANTAVFLPIRNMEEGTRKIIIPMSHQNVHCSRNYGVCV</sequence>
<protein>
    <submittedName>
        <fullName evidence="2">Uncharacterized protein</fullName>
    </submittedName>
</protein>
<feature type="region of interest" description="Disordered" evidence="1">
    <location>
        <begin position="323"/>
        <end position="345"/>
    </location>
</feature>
<feature type="region of interest" description="Disordered" evidence="1">
    <location>
        <begin position="416"/>
        <end position="462"/>
    </location>
</feature>